<feature type="domain" description="FAS1" evidence="3">
    <location>
        <begin position="330"/>
        <end position="462"/>
    </location>
</feature>
<keyword evidence="5" id="KW-1185">Reference proteome</keyword>
<dbReference type="AlphaFoldDB" id="K0TQX3"/>
<keyword evidence="2" id="KW-0732">Signal</keyword>
<dbReference type="SMART" id="SM00554">
    <property type="entry name" value="FAS1"/>
    <property type="match status" value="2"/>
</dbReference>
<dbReference type="FunFam" id="2.30.180.10:FF:000014">
    <property type="entry name" value="Stabilin 1"/>
    <property type="match status" value="1"/>
</dbReference>
<feature type="compositionally biased region" description="Low complexity" evidence="1">
    <location>
        <begin position="592"/>
        <end position="614"/>
    </location>
</feature>
<feature type="domain" description="FAS1" evidence="3">
    <location>
        <begin position="155"/>
        <end position="324"/>
    </location>
</feature>
<comment type="caution">
    <text evidence="4">The sequence shown here is derived from an EMBL/GenBank/DDBJ whole genome shotgun (WGS) entry which is preliminary data.</text>
</comment>
<dbReference type="InterPro" id="IPR036378">
    <property type="entry name" value="FAS1_dom_sf"/>
</dbReference>
<dbReference type="PANTHER" id="PTHR10900:SF77">
    <property type="entry name" value="FI19380P1"/>
    <property type="match status" value="1"/>
</dbReference>
<feature type="compositionally biased region" description="Low complexity" evidence="1">
    <location>
        <begin position="28"/>
        <end position="37"/>
    </location>
</feature>
<proteinExistence type="predicted"/>
<dbReference type="PANTHER" id="PTHR10900">
    <property type="entry name" value="PERIOSTIN-RELATED"/>
    <property type="match status" value="1"/>
</dbReference>
<reference evidence="4 5" key="1">
    <citation type="journal article" date="2012" name="Genome Biol.">
        <title>Genome and low-iron response of an oceanic diatom adapted to chronic iron limitation.</title>
        <authorList>
            <person name="Lommer M."/>
            <person name="Specht M."/>
            <person name="Roy A.S."/>
            <person name="Kraemer L."/>
            <person name="Andreson R."/>
            <person name="Gutowska M.A."/>
            <person name="Wolf J."/>
            <person name="Bergner S.V."/>
            <person name="Schilhabel M.B."/>
            <person name="Klostermeier U.C."/>
            <person name="Beiko R.G."/>
            <person name="Rosenstiel P."/>
            <person name="Hippler M."/>
            <person name="Laroche J."/>
        </authorList>
    </citation>
    <scope>NUCLEOTIDE SEQUENCE [LARGE SCALE GENOMIC DNA]</scope>
    <source>
        <strain evidence="4 5">CCMP1005</strain>
    </source>
</reference>
<dbReference type="eggNOG" id="KOG1437">
    <property type="taxonomic scope" value="Eukaryota"/>
</dbReference>
<name>K0TQX3_THAOC</name>
<evidence type="ECO:0000256" key="1">
    <source>
        <dbReference type="SAM" id="MobiDB-lite"/>
    </source>
</evidence>
<gene>
    <name evidence="4" type="ORF">THAOC_01422</name>
</gene>
<sequence length="756" mass="80547">MKRRRNRQFGALTAIWLLRLSALSAEAAAPRGGADSAISDGPRLPTRNEARSHGGDGRPWRRRRARDVEVIELDAGPATGRGDASEPPSSGRPIAGGNGGGRRMQSGLRARRTTSGDNGGIQSTICLLGEAGGLPAPDVPMPPTRSPAAAPAGGPESVYELAKGNEDFSTLGEFHSFPVGGDYGERGRIKSGPELGREKGHVPITAIEAASLEIVLDNPGTFTVFAPDNSAFADVSSDLLNKLLNPVWKPQLQDLLLYHTLGTEVYSSDLVDDSKAPTLNFQEDEITINTDPARVNEVSIIGAGALPADIKASNGVVHPVSSVLVPPSVTNTIAALVAGADEFTALLAALSAAGLGTALDGTGPFTVFAPTDEAFGKLPQETVQYLRDPANSDQLMNLLLYHVVPATNAVSFTLQDGPLETLSGSELTVQTDSSGITINDARVVDPDVIASNGIIHVIDQVLIPDDLVLPGGKPPNRSTPNPTDDPFLPPGQSPGGSKVPTYSPTSSTLEPGQTYEPTMDTPIPTYAPTDGPPDVQVPSNTIGKKKKKDKQEKESKVRAPTYRPTEPWPTYSPTPFEMEARAWEAGAMRSYSAAAGSPPSWSPTSSTYYPTVSTEQPTSAGHRTNLRDHSQRGLADATAAEEWASVPPNDEFFERFPEWRARQEEIYRLRSRGRSKPDGRRRRLQSTAPDAQYYDLEWSELPGNIKAAYSALGYNEEYWCYGGAAPGIRGHELGGSLAGDARRGEGARLQPGTWDG</sequence>
<feature type="signal peptide" evidence="2">
    <location>
        <begin position="1"/>
        <end position="27"/>
    </location>
</feature>
<dbReference type="SUPFAM" id="SSF82153">
    <property type="entry name" value="FAS1 domain"/>
    <property type="match status" value="2"/>
</dbReference>
<evidence type="ECO:0000259" key="3">
    <source>
        <dbReference type="PROSITE" id="PS50213"/>
    </source>
</evidence>
<dbReference type="Gene3D" id="2.30.180.10">
    <property type="entry name" value="FAS1 domain"/>
    <property type="match status" value="2"/>
</dbReference>
<protein>
    <recommendedName>
        <fullName evidence="3">FAS1 domain-containing protein</fullName>
    </recommendedName>
</protein>
<feature type="region of interest" description="Disordered" evidence="1">
    <location>
        <begin position="736"/>
        <end position="756"/>
    </location>
</feature>
<feature type="region of interest" description="Disordered" evidence="1">
    <location>
        <begin position="469"/>
        <end position="574"/>
    </location>
</feature>
<accession>K0TQX3</accession>
<organism evidence="4 5">
    <name type="scientific">Thalassiosira oceanica</name>
    <name type="common">Marine diatom</name>
    <dbReference type="NCBI Taxonomy" id="159749"/>
    <lineage>
        <taxon>Eukaryota</taxon>
        <taxon>Sar</taxon>
        <taxon>Stramenopiles</taxon>
        <taxon>Ochrophyta</taxon>
        <taxon>Bacillariophyta</taxon>
        <taxon>Coscinodiscophyceae</taxon>
        <taxon>Thalassiosirophycidae</taxon>
        <taxon>Thalassiosirales</taxon>
        <taxon>Thalassiosiraceae</taxon>
        <taxon>Thalassiosira</taxon>
    </lineage>
</organism>
<evidence type="ECO:0000256" key="2">
    <source>
        <dbReference type="SAM" id="SignalP"/>
    </source>
</evidence>
<evidence type="ECO:0000313" key="5">
    <source>
        <dbReference type="Proteomes" id="UP000266841"/>
    </source>
</evidence>
<feature type="compositionally biased region" description="Polar residues" evidence="1">
    <location>
        <begin position="500"/>
        <end position="511"/>
    </location>
</feature>
<feature type="region of interest" description="Disordered" evidence="1">
    <location>
        <begin position="28"/>
        <end position="155"/>
    </location>
</feature>
<feature type="region of interest" description="Disordered" evidence="1">
    <location>
        <begin position="592"/>
        <end position="647"/>
    </location>
</feature>
<feature type="chain" id="PRO_5003838208" description="FAS1 domain-containing protein" evidence="2">
    <location>
        <begin position="28"/>
        <end position="756"/>
    </location>
</feature>
<dbReference type="Proteomes" id="UP000266841">
    <property type="component" value="Unassembled WGS sequence"/>
</dbReference>
<feature type="compositionally biased region" description="Polar residues" evidence="1">
    <location>
        <begin position="113"/>
        <end position="125"/>
    </location>
</feature>
<evidence type="ECO:0000313" key="4">
    <source>
        <dbReference type="EMBL" id="EJK76797.1"/>
    </source>
</evidence>
<dbReference type="GO" id="GO:0005615">
    <property type="term" value="C:extracellular space"/>
    <property type="evidence" value="ECO:0007669"/>
    <property type="project" value="TreeGrafter"/>
</dbReference>
<feature type="compositionally biased region" description="Basic and acidic residues" evidence="1">
    <location>
        <begin position="46"/>
        <end position="59"/>
    </location>
</feature>
<dbReference type="OrthoDB" id="44517at2759"/>
<dbReference type="EMBL" id="AGNL01001686">
    <property type="protein sequence ID" value="EJK76797.1"/>
    <property type="molecule type" value="Genomic_DNA"/>
</dbReference>
<dbReference type="InterPro" id="IPR000782">
    <property type="entry name" value="FAS1_domain"/>
</dbReference>
<feature type="non-terminal residue" evidence="4">
    <location>
        <position position="756"/>
    </location>
</feature>
<dbReference type="InterPro" id="IPR050904">
    <property type="entry name" value="Adhesion/Biosynth-related"/>
</dbReference>
<dbReference type="Pfam" id="PF02469">
    <property type="entry name" value="Fasciclin"/>
    <property type="match status" value="2"/>
</dbReference>
<dbReference type="PROSITE" id="PS50213">
    <property type="entry name" value="FAS1"/>
    <property type="match status" value="2"/>
</dbReference>
<feature type="compositionally biased region" description="Low complexity" evidence="1">
    <location>
        <begin position="146"/>
        <end position="155"/>
    </location>
</feature>